<dbReference type="STRING" id="1736691.SAMN06295964_3318"/>
<organism evidence="1 2">
    <name type="scientific">Aeromicrobium choanae</name>
    <dbReference type="NCBI Taxonomy" id="1736691"/>
    <lineage>
        <taxon>Bacteria</taxon>
        <taxon>Bacillati</taxon>
        <taxon>Actinomycetota</taxon>
        <taxon>Actinomycetes</taxon>
        <taxon>Propionibacteriales</taxon>
        <taxon>Nocardioidaceae</taxon>
        <taxon>Aeromicrobium</taxon>
    </lineage>
</organism>
<accession>A0A1T4Z969</accession>
<evidence type="ECO:0000313" key="1">
    <source>
        <dbReference type="EMBL" id="SKB10413.1"/>
    </source>
</evidence>
<proteinExistence type="predicted"/>
<sequence length="205" mass="22159">MPTTAASTDGVELFWIPLGAGPGGQVVRTSGRIYEALVAARERRARVDLFHSALIVRLDGHDHAIEMAPVWSLRVPDRGVVSEGPVGFHSAGRLRLFRYEVRCWRDGFIPDVRSAVGGPKRVSTGSAPARRVLDAVPSFPTATWGRDELRAGEMWNSNSLTSWLLRRSGHDLGDLHPPGGGRAPGWDAGGLVAHRDLPESSMPTG</sequence>
<evidence type="ECO:0000313" key="2">
    <source>
        <dbReference type="Proteomes" id="UP000191040"/>
    </source>
</evidence>
<dbReference type="AlphaFoldDB" id="A0A1T4Z969"/>
<keyword evidence="2" id="KW-1185">Reference proteome</keyword>
<protein>
    <submittedName>
        <fullName evidence="1">Uncharacterized protein</fullName>
    </submittedName>
</protein>
<dbReference type="EMBL" id="LT796768">
    <property type="protein sequence ID" value="SKB10413.1"/>
    <property type="molecule type" value="Genomic_DNA"/>
</dbReference>
<reference evidence="2" key="1">
    <citation type="submission" date="2017-02" db="EMBL/GenBank/DDBJ databases">
        <authorList>
            <person name="Varghese N."/>
            <person name="Submissions S."/>
        </authorList>
    </citation>
    <scope>NUCLEOTIDE SEQUENCE [LARGE SCALE GENOMIC DNA]</scope>
    <source>
        <strain evidence="2">9H-4</strain>
    </source>
</reference>
<gene>
    <name evidence="1" type="ORF">SAMN06295964_3318</name>
</gene>
<name>A0A1T4Z969_9ACTN</name>
<dbReference type="RefSeq" id="WP_231948922.1">
    <property type="nucleotide sequence ID" value="NZ_LT796768.1"/>
</dbReference>
<dbReference type="Proteomes" id="UP000191040">
    <property type="component" value="Chromosome I"/>
</dbReference>